<reference evidence="1" key="1">
    <citation type="submission" date="2019-12" db="EMBL/GenBank/DDBJ databases">
        <title>Genome sequencing and annotation of Brassica cretica.</title>
        <authorList>
            <person name="Studholme D.J."/>
            <person name="Sarris P."/>
        </authorList>
    </citation>
    <scope>NUCLEOTIDE SEQUENCE</scope>
    <source>
        <strain evidence="1">PFS-109/04</strain>
        <tissue evidence="1">Leaf</tissue>
    </source>
</reference>
<sequence>MWVWWIVIDRCWSSNVGRTLNSGYVLLHLLHASSQPADTIIQWIVDTIKFHLEGFVVLLLSPQSP</sequence>
<organism evidence="1 2">
    <name type="scientific">Brassica cretica</name>
    <name type="common">Mustard</name>
    <dbReference type="NCBI Taxonomy" id="69181"/>
    <lineage>
        <taxon>Eukaryota</taxon>
        <taxon>Viridiplantae</taxon>
        <taxon>Streptophyta</taxon>
        <taxon>Embryophyta</taxon>
        <taxon>Tracheophyta</taxon>
        <taxon>Spermatophyta</taxon>
        <taxon>Magnoliopsida</taxon>
        <taxon>eudicotyledons</taxon>
        <taxon>Gunneridae</taxon>
        <taxon>Pentapetalae</taxon>
        <taxon>rosids</taxon>
        <taxon>malvids</taxon>
        <taxon>Brassicales</taxon>
        <taxon>Brassicaceae</taxon>
        <taxon>Brassiceae</taxon>
        <taxon>Brassica</taxon>
    </lineage>
</organism>
<comment type="caution">
    <text evidence="1">The sequence shown here is derived from an EMBL/GenBank/DDBJ whole genome shotgun (WGS) entry which is preliminary data.</text>
</comment>
<dbReference type="EMBL" id="QGKX02001290">
    <property type="protein sequence ID" value="KAF3537748.1"/>
    <property type="molecule type" value="Genomic_DNA"/>
</dbReference>
<dbReference type="AlphaFoldDB" id="A0A8S9QGI6"/>
<accession>A0A8S9QGI6</accession>
<name>A0A8S9QGI6_BRACR</name>
<proteinExistence type="predicted"/>
<protein>
    <submittedName>
        <fullName evidence="1">Uncharacterized protein</fullName>
    </submittedName>
</protein>
<gene>
    <name evidence="1" type="ORF">F2Q69_00023537</name>
</gene>
<dbReference type="Proteomes" id="UP000712600">
    <property type="component" value="Unassembled WGS sequence"/>
</dbReference>
<evidence type="ECO:0000313" key="2">
    <source>
        <dbReference type="Proteomes" id="UP000712600"/>
    </source>
</evidence>
<evidence type="ECO:0000313" key="1">
    <source>
        <dbReference type="EMBL" id="KAF3537748.1"/>
    </source>
</evidence>